<sequence>MRQWCKNSKATYRQQHWGYFFHDHSSVQDSDRDELLSETPSLSTTHDPPYRKIHTIWAAALEITVIIVVEICVFVIPLGGVCTASVCSNFSVLCYMHGGLWVVMLMFDFFYRIQHNKNRKLGYLEFYRRTRYIRRVPLLVSSGANVLLVIVLTLHYDNVIHEKDLGLVLQIGISMEMAAILLFLIWYLVMSVNFNNSQVGPDVAREDLMNSFMQTSVSSEIGFKDDSYSDQVLERQADMIRYLKQHNVQLGKRLLALTEENSMLKANR</sequence>
<keyword evidence="6" id="KW-0472">Membrane</keyword>
<dbReference type="EMBL" id="JH818980">
    <property type="protein sequence ID" value="EKC18809.1"/>
    <property type="molecule type" value="Genomic_DNA"/>
</dbReference>
<reference evidence="7" key="1">
    <citation type="journal article" date="2012" name="Nature">
        <title>The oyster genome reveals stress adaptation and complexity of shell formation.</title>
        <authorList>
            <person name="Zhang G."/>
            <person name="Fang X."/>
            <person name="Guo X."/>
            <person name="Li L."/>
            <person name="Luo R."/>
            <person name="Xu F."/>
            <person name="Yang P."/>
            <person name="Zhang L."/>
            <person name="Wang X."/>
            <person name="Qi H."/>
            <person name="Xiong Z."/>
            <person name="Que H."/>
            <person name="Xie Y."/>
            <person name="Holland P.W."/>
            <person name="Paps J."/>
            <person name="Zhu Y."/>
            <person name="Wu F."/>
            <person name="Chen Y."/>
            <person name="Wang J."/>
            <person name="Peng C."/>
            <person name="Meng J."/>
            <person name="Yang L."/>
            <person name="Liu J."/>
            <person name="Wen B."/>
            <person name="Zhang N."/>
            <person name="Huang Z."/>
            <person name="Zhu Q."/>
            <person name="Feng Y."/>
            <person name="Mount A."/>
            <person name="Hedgecock D."/>
            <person name="Xu Z."/>
            <person name="Liu Y."/>
            <person name="Domazet-Loso T."/>
            <person name="Du Y."/>
            <person name="Sun X."/>
            <person name="Zhang S."/>
            <person name="Liu B."/>
            <person name="Cheng P."/>
            <person name="Jiang X."/>
            <person name="Li J."/>
            <person name="Fan D."/>
            <person name="Wang W."/>
            <person name="Fu W."/>
            <person name="Wang T."/>
            <person name="Wang B."/>
            <person name="Zhang J."/>
            <person name="Peng Z."/>
            <person name="Li Y."/>
            <person name="Li N."/>
            <person name="Wang J."/>
            <person name="Chen M."/>
            <person name="He Y."/>
            <person name="Tan F."/>
            <person name="Song X."/>
            <person name="Zheng Q."/>
            <person name="Huang R."/>
            <person name="Yang H."/>
            <person name="Du X."/>
            <person name="Chen L."/>
            <person name="Yang M."/>
            <person name="Gaffney P.M."/>
            <person name="Wang S."/>
            <person name="Luo L."/>
            <person name="She Z."/>
            <person name="Ming Y."/>
            <person name="Huang W."/>
            <person name="Zhang S."/>
            <person name="Huang B."/>
            <person name="Zhang Y."/>
            <person name="Qu T."/>
            <person name="Ni P."/>
            <person name="Miao G."/>
            <person name="Wang J."/>
            <person name="Wang Q."/>
            <person name="Steinberg C.E."/>
            <person name="Wang H."/>
            <person name="Li N."/>
            <person name="Qian L."/>
            <person name="Zhang G."/>
            <person name="Li Y."/>
            <person name="Yang H."/>
            <person name="Liu X."/>
            <person name="Wang J."/>
            <person name="Yin Y."/>
            <person name="Wang J."/>
        </authorList>
    </citation>
    <scope>NUCLEOTIDE SEQUENCE [LARGE SCALE GENOMIC DNA]</scope>
    <source>
        <strain evidence="7">05x7-T-G4-1.051#20</strain>
    </source>
</reference>
<evidence type="ECO:0000256" key="4">
    <source>
        <dbReference type="ARBA" id="ARBA00022692"/>
    </source>
</evidence>
<evidence type="ECO:0000256" key="6">
    <source>
        <dbReference type="ARBA" id="ARBA00023136"/>
    </source>
</evidence>
<evidence type="ECO:0000256" key="2">
    <source>
        <dbReference type="ARBA" id="ARBA00006314"/>
    </source>
</evidence>
<evidence type="ECO:0000256" key="1">
    <source>
        <dbReference type="ARBA" id="ARBA00004141"/>
    </source>
</evidence>
<protein>
    <recommendedName>
        <fullName evidence="3">Transmembrane protein 192</fullName>
    </recommendedName>
</protein>
<evidence type="ECO:0000256" key="3">
    <source>
        <dbReference type="ARBA" id="ARBA00014635"/>
    </source>
</evidence>
<dbReference type="GO" id="GO:0005770">
    <property type="term" value="C:late endosome"/>
    <property type="evidence" value="ECO:0007669"/>
    <property type="project" value="TreeGrafter"/>
</dbReference>
<comment type="subcellular location">
    <subcellularLocation>
        <location evidence="1">Membrane</location>
        <topology evidence="1">Multi-pass membrane protein</topology>
    </subcellularLocation>
</comment>
<keyword evidence="4" id="KW-0812">Transmembrane</keyword>
<dbReference type="InParanoid" id="K1PIS9"/>
<dbReference type="GO" id="GO:0005765">
    <property type="term" value="C:lysosomal membrane"/>
    <property type="evidence" value="ECO:0007669"/>
    <property type="project" value="TreeGrafter"/>
</dbReference>
<dbReference type="PANTHER" id="PTHR31592">
    <property type="entry name" value="TRANSMEMBRANE PROTEIN 192"/>
    <property type="match status" value="1"/>
</dbReference>
<evidence type="ECO:0000313" key="7">
    <source>
        <dbReference type="EMBL" id="EKC18809.1"/>
    </source>
</evidence>
<comment type="similarity">
    <text evidence="2">Belongs to the TMEM192 family.</text>
</comment>
<dbReference type="AlphaFoldDB" id="K1PIS9"/>
<accession>K1PIS9</accession>
<dbReference type="PANTHER" id="PTHR31592:SF1">
    <property type="entry name" value="TRANSMEMBRANE PROTEIN 192"/>
    <property type="match status" value="1"/>
</dbReference>
<name>K1PIS9_MAGGI</name>
<proteinExistence type="inferred from homology"/>
<dbReference type="InterPro" id="IPR029399">
    <property type="entry name" value="TMEM192"/>
</dbReference>
<organism evidence="7">
    <name type="scientific">Magallana gigas</name>
    <name type="common">Pacific oyster</name>
    <name type="synonym">Crassostrea gigas</name>
    <dbReference type="NCBI Taxonomy" id="29159"/>
    <lineage>
        <taxon>Eukaryota</taxon>
        <taxon>Metazoa</taxon>
        <taxon>Spiralia</taxon>
        <taxon>Lophotrochozoa</taxon>
        <taxon>Mollusca</taxon>
        <taxon>Bivalvia</taxon>
        <taxon>Autobranchia</taxon>
        <taxon>Pteriomorphia</taxon>
        <taxon>Ostreida</taxon>
        <taxon>Ostreoidea</taxon>
        <taxon>Ostreidae</taxon>
        <taxon>Magallana</taxon>
    </lineage>
</organism>
<keyword evidence="5" id="KW-1133">Transmembrane helix</keyword>
<dbReference type="FunCoup" id="K1PIS9">
    <property type="interactions" value="858"/>
</dbReference>
<gene>
    <name evidence="7" type="ORF">CGI_10010823</name>
</gene>
<dbReference type="HOGENOM" id="CLU_916243_0_0_1"/>
<evidence type="ECO:0000256" key="5">
    <source>
        <dbReference type="ARBA" id="ARBA00022989"/>
    </source>
</evidence>
<dbReference type="Pfam" id="PF14802">
    <property type="entry name" value="TMEM192"/>
    <property type="match status" value="1"/>
</dbReference>